<dbReference type="Pfam" id="PF00076">
    <property type="entry name" value="RRM_1"/>
    <property type="match status" value="1"/>
</dbReference>
<gene>
    <name evidence="4" type="ORF">CMQ_1847</name>
</gene>
<proteinExistence type="predicted"/>
<dbReference type="STRING" id="655863.F0XNC0"/>
<dbReference type="PANTHER" id="PTHR23295">
    <property type="entry name" value="NUCLEAR RECEPTOR COACTIVATOR 5-RELATED"/>
    <property type="match status" value="1"/>
</dbReference>
<dbReference type="Proteomes" id="UP000007796">
    <property type="component" value="Unassembled WGS sequence"/>
</dbReference>
<feature type="region of interest" description="Disordered" evidence="2">
    <location>
        <begin position="453"/>
        <end position="589"/>
    </location>
</feature>
<protein>
    <submittedName>
        <fullName evidence="4">RNA-binding protein</fullName>
    </submittedName>
</protein>
<reference evidence="4 5" key="1">
    <citation type="journal article" date="2011" name="Proc. Natl. Acad. Sci. U.S.A.">
        <title>Genome and transcriptome analyses of the mountain pine beetle-fungal symbiont Grosmannia clavigera, a lodgepole pine pathogen.</title>
        <authorList>
            <person name="DiGuistini S."/>
            <person name="Wang Y."/>
            <person name="Liao N.Y."/>
            <person name="Taylor G."/>
            <person name="Tanguay P."/>
            <person name="Feau N."/>
            <person name="Henrissat B."/>
            <person name="Chan S.K."/>
            <person name="Hesse-Orce U."/>
            <person name="Alamouti S.M."/>
            <person name="Tsui C.K.M."/>
            <person name="Docking R.T."/>
            <person name="Levasseur A."/>
            <person name="Haridas S."/>
            <person name="Robertson G."/>
            <person name="Birol I."/>
            <person name="Holt R.A."/>
            <person name="Marra M.A."/>
            <person name="Hamelin R.C."/>
            <person name="Hirst M."/>
            <person name="Jones S.J.M."/>
            <person name="Bohlmann J."/>
            <person name="Breuil C."/>
        </authorList>
    </citation>
    <scope>NUCLEOTIDE SEQUENCE [LARGE SCALE GENOMIC DNA]</scope>
    <source>
        <strain evidence="5">kw1407 / UAMH 11150</strain>
    </source>
</reference>
<dbReference type="RefSeq" id="XP_014170248.1">
    <property type="nucleotide sequence ID" value="XM_014314773.1"/>
</dbReference>
<accession>F0XNC0</accession>
<feature type="compositionally biased region" description="Basic and acidic residues" evidence="2">
    <location>
        <begin position="453"/>
        <end position="491"/>
    </location>
</feature>
<feature type="region of interest" description="Disordered" evidence="2">
    <location>
        <begin position="149"/>
        <end position="169"/>
    </location>
</feature>
<evidence type="ECO:0000313" key="5">
    <source>
        <dbReference type="Proteomes" id="UP000007796"/>
    </source>
</evidence>
<evidence type="ECO:0000256" key="2">
    <source>
        <dbReference type="SAM" id="MobiDB-lite"/>
    </source>
</evidence>
<dbReference type="SUPFAM" id="SSF54928">
    <property type="entry name" value="RNA-binding domain, RBD"/>
    <property type="match status" value="1"/>
</dbReference>
<evidence type="ECO:0000256" key="1">
    <source>
        <dbReference type="PROSITE-ProRule" id="PRU00176"/>
    </source>
</evidence>
<dbReference type="InterPro" id="IPR000504">
    <property type="entry name" value="RRM_dom"/>
</dbReference>
<name>F0XNC0_GROCL</name>
<keyword evidence="5" id="KW-1185">Reference proteome</keyword>
<keyword evidence="1" id="KW-0694">RNA-binding</keyword>
<dbReference type="Gene3D" id="3.30.70.330">
    <property type="match status" value="1"/>
</dbReference>
<feature type="region of interest" description="Disordered" evidence="2">
    <location>
        <begin position="260"/>
        <end position="281"/>
    </location>
</feature>
<dbReference type="InterPro" id="IPR035979">
    <property type="entry name" value="RBD_domain_sf"/>
</dbReference>
<feature type="domain" description="RRM" evidence="3">
    <location>
        <begin position="388"/>
        <end position="459"/>
    </location>
</feature>
<dbReference type="InterPro" id="IPR052600">
    <property type="entry name" value="Nuc_rcpt_coact/corep"/>
</dbReference>
<dbReference type="GeneID" id="25974770"/>
<dbReference type="SMART" id="SM00360">
    <property type="entry name" value="RRM"/>
    <property type="match status" value="1"/>
</dbReference>
<dbReference type="InParanoid" id="F0XNC0"/>
<feature type="compositionally biased region" description="Low complexity" evidence="2">
    <location>
        <begin position="260"/>
        <end position="273"/>
    </location>
</feature>
<dbReference type="OrthoDB" id="10044938at2759"/>
<feature type="region of interest" description="Disordered" evidence="2">
    <location>
        <begin position="1"/>
        <end position="118"/>
    </location>
</feature>
<dbReference type="GO" id="GO:0003723">
    <property type="term" value="F:RNA binding"/>
    <property type="evidence" value="ECO:0007669"/>
    <property type="project" value="UniProtKB-UniRule"/>
</dbReference>
<feature type="compositionally biased region" description="Basic and acidic residues" evidence="2">
    <location>
        <begin position="498"/>
        <end position="546"/>
    </location>
</feature>
<dbReference type="eggNOG" id="KOG0118">
    <property type="taxonomic scope" value="Eukaryota"/>
</dbReference>
<sequence length="883" mass="91646">MASESEAASAVAIPAASNDANDCNNAHIYATGNGNIDAYSGNEQKHMSENGQILDKTADLNISYNADNDDHDAEYESSLSSPTSSLSSANEAMLETTPPPQDSTQDSPSSLPASTTAPDEASMALDYASAAGANATLSSNSNASVVPLASSEPSAATEADAGTGVPAASGSEAVDTAMPLAADASSFAAAIAAISAVARSPSVSQSQPQTQVDADAARDASESLAKAEAEIQAEVESNEPGIDIDKMLDAISADAPLPAASSSAAFRPSPSNPQSGQAMASGGFPSAAALPTDKVQPFPYAAVGAPGTVGGMAVLGAPPSSVAGIGGAGSQVPDAATASVQTQLPAPPRRGNIAKGGKTAVDKAYEEFLLEERRYMADPNWEKFPDGSRMFIGNLSQERVSKRDVFEAFHRFGRLAQISIKSAYGFVQYHKASEAQDAMKNLQGFEIRGRKINLELSRPQKKEKERERSPERSKGRGGRGGDRYDGREHGREHGRRRGRDDYRPDAKDREASPRRDRGGDRDRDEHHGRERGGRDGQGRQGRDRSRSPNRPGAGSNSRSYRSRRSPSPYGRSRGEHGGSGSNFDGLKGRHASDVPDVQFLVTQGLERDFIKWVQGAFTERGLKTDIMLMTPHSPSRDAVIQTHVLEGVIAVVDLNINSQSSFKIPLQVFDRSAGTRNVRFDGYQDLTPQIAADVVARSKAASAAAAAAAAAAANQRIPYQAPGGYGQQYMGATPGAPAYPTSYQAPSAAVSQPAVSTGQPAAYDLASLMGQLDGQTLSQLLATLQPSQAAAAPPAALATPAYAQGAQYGQSAGSQVNLGALLSTLGASNGGSMASMTAGSYGGSAPYAGGVAGGAPNSYMSGPQGGSDQSIQAIMTQLAQYKK</sequence>
<dbReference type="InterPro" id="IPR012677">
    <property type="entry name" value="Nucleotide-bd_a/b_plait_sf"/>
</dbReference>
<organism evidence="5">
    <name type="scientific">Grosmannia clavigera (strain kw1407 / UAMH 11150)</name>
    <name type="common">Blue stain fungus</name>
    <name type="synonym">Graphiocladiella clavigera</name>
    <dbReference type="NCBI Taxonomy" id="655863"/>
    <lineage>
        <taxon>Eukaryota</taxon>
        <taxon>Fungi</taxon>
        <taxon>Dikarya</taxon>
        <taxon>Ascomycota</taxon>
        <taxon>Pezizomycotina</taxon>
        <taxon>Sordariomycetes</taxon>
        <taxon>Sordariomycetidae</taxon>
        <taxon>Ophiostomatales</taxon>
        <taxon>Ophiostomataceae</taxon>
        <taxon>Leptographium</taxon>
    </lineage>
</organism>
<dbReference type="PANTHER" id="PTHR23295:SF6">
    <property type="entry name" value="NEOSIN, ISOFORM A"/>
    <property type="match status" value="1"/>
</dbReference>
<dbReference type="HOGENOM" id="CLU_013226_0_0_1"/>
<evidence type="ECO:0000259" key="3">
    <source>
        <dbReference type="PROSITE" id="PS50102"/>
    </source>
</evidence>
<dbReference type="AlphaFoldDB" id="F0XNC0"/>
<feature type="compositionally biased region" description="Low complexity" evidence="2">
    <location>
        <begin position="1"/>
        <end position="26"/>
    </location>
</feature>
<feature type="compositionally biased region" description="Low complexity" evidence="2">
    <location>
        <begin position="102"/>
        <end position="118"/>
    </location>
</feature>
<dbReference type="EMBL" id="GL629795">
    <property type="protein sequence ID" value="EFX00766.1"/>
    <property type="molecule type" value="Genomic_DNA"/>
</dbReference>
<dbReference type="PROSITE" id="PS50102">
    <property type="entry name" value="RRM"/>
    <property type="match status" value="1"/>
</dbReference>
<feature type="compositionally biased region" description="Low complexity" evidence="2">
    <location>
        <begin position="77"/>
        <end position="88"/>
    </location>
</feature>
<evidence type="ECO:0000313" key="4">
    <source>
        <dbReference type="EMBL" id="EFX00766.1"/>
    </source>
</evidence>